<dbReference type="EnsemblBacteria" id="ABA52727">
    <property type="protein sequence ID" value="ABA52727"/>
    <property type="gene ID" value="BURPS1710b_A1430"/>
</dbReference>
<dbReference type="PANTHER" id="PTHR43745:SF2">
    <property type="entry name" value="NITROREDUCTASE MJ1384-RELATED"/>
    <property type="match status" value="1"/>
</dbReference>
<dbReference type="InterPro" id="IPR052544">
    <property type="entry name" value="Bacteriocin_Proc_Enz"/>
</dbReference>
<dbReference type="GO" id="GO:0016491">
    <property type="term" value="F:oxidoreductase activity"/>
    <property type="evidence" value="ECO:0007669"/>
    <property type="project" value="InterPro"/>
</dbReference>
<evidence type="ECO:0000313" key="3">
    <source>
        <dbReference type="Proteomes" id="UP000002700"/>
    </source>
</evidence>
<dbReference type="Proteomes" id="UP000002700">
    <property type="component" value="Chromosome II"/>
</dbReference>
<dbReference type="CDD" id="cd02142">
    <property type="entry name" value="McbC_SagB-like_oxidoreductase"/>
    <property type="match status" value="1"/>
</dbReference>
<dbReference type="HOGENOM" id="CLU_059362_1_0_4"/>
<evidence type="ECO:0000313" key="2">
    <source>
        <dbReference type="EMBL" id="ABA52727.1"/>
    </source>
</evidence>
<dbReference type="PANTHER" id="PTHR43745">
    <property type="entry name" value="NITROREDUCTASE MJ1384-RELATED"/>
    <property type="match status" value="1"/>
</dbReference>
<gene>
    <name evidence="2" type="ordered locus">BURPS1710b_A1430</name>
</gene>
<dbReference type="SUPFAM" id="SSF55469">
    <property type="entry name" value="FMN-dependent nitroreductase-like"/>
    <property type="match status" value="1"/>
</dbReference>
<name>Q3JIL5_BURP1</name>
<dbReference type="EMBL" id="CP000125">
    <property type="protein sequence ID" value="ABA52727.1"/>
    <property type="molecule type" value="Genomic_DNA"/>
</dbReference>
<protein>
    <submittedName>
        <fullName evidence="2">Nitroreductase family protein</fullName>
    </submittedName>
</protein>
<evidence type="ECO:0000259" key="1">
    <source>
        <dbReference type="Pfam" id="PF00881"/>
    </source>
</evidence>
<sequence>MHVGAAGRARRLIRIRAARRALAIVGERTRSRAGAARHSTALETDMSDPELLTYQPIAVALPGPAEAGAPAVIDLPPPDLGAGLPLMSALSLRASTREFSSAALAPTTLGELLWAADGVNRPTTGGRTAPSAHAFNEIDIYAALPDGVYRYDAALHRLLLKHAVDARNLTGYQDFVGAAPLDLIYVVRMSRLLSMPKPLRETFSAVAAGAIAQNVALYCASTGLGCVVRGWINHRLLAEALSLNEDELPILAQTVGKPAAHP</sequence>
<reference evidence="2 3" key="1">
    <citation type="submission" date="2005-09" db="EMBL/GenBank/DDBJ databases">
        <authorList>
            <person name="Woods D.E."/>
            <person name="Nierman W.C."/>
        </authorList>
    </citation>
    <scope>NUCLEOTIDE SEQUENCE [LARGE SCALE GENOMIC DNA]</scope>
    <source>
        <strain evidence="2 3">1710b</strain>
    </source>
</reference>
<organism evidence="2 3">
    <name type="scientific">Burkholderia pseudomallei (strain 1710b)</name>
    <dbReference type="NCBI Taxonomy" id="320372"/>
    <lineage>
        <taxon>Bacteria</taxon>
        <taxon>Pseudomonadati</taxon>
        <taxon>Pseudomonadota</taxon>
        <taxon>Betaproteobacteria</taxon>
        <taxon>Burkholderiales</taxon>
        <taxon>Burkholderiaceae</taxon>
        <taxon>Burkholderia</taxon>
        <taxon>pseudomallei group</taxon>
    </lineage>
</organism>
<accession>Q3JIL5</accession>
<proteinExistence type="predicted"/>
<dbReference type="InterPro" id="IPR029479">
    <property type="entry name" value="Nitroreductase"/>
</dbReference>
<dbReference type="AlphaFoldDB" id="Q3JIL5"/>
<dbReference type="Gene3D" id="3.40.109.10">
    <property type="entry name" value="NADH Oxidase"/>
    <property type="match status" value="1"/>
</dbReference>
<dbReference type="KEGG" id="bpm:BURPS1710b_A1430"/>
<dbReference type="Pfam" id="PF00881">
    <property type="entry name" value="Nitroreductase"/>
    <property type="match status" value="1"/>
</dbReference>
<dbReference type="InterPro" id="IPR000415">
    <property type="entry name" value="Nitroreductase-like"/>
</dbReference>
<feature type="domain" description="Nitroreductase" evidence="1">
    <location>
        <begin position="93"/>
        <end position="257"/>
    </location>
</feature>